<accession>A0AA40CGG5</accession>
<comment type="similarity">
    <text evidence="2">Belongs to the pterin-4-alpha-carbinolamine dehydratase family.</text>
</comment>
<reference evidence="6" key="1">
    <citation type="submission" date="2023-06" db="EMBL/GenBank/DDBJ databases">
        <title>Genome-scale phylogeny and comparative genomics of the fungal order Sordariales.</title>
        <authorList>
            <consortium name="Lawrence Berkeley National Laboratory"/>
            <person name="Hensen N."/>
            <person name="Bonometti L."/>
            <person name="Westerberg I."/>
            <person name="Brannstrom I.O."/>
            <person name="Guillou S."/>
            <person name="Cros-Aarteil S."/>
            <person name="Calhoun S."/>
            <person name="Haridas S."/>
            <person name="Kuo A."/>
            <person name="Mondo S."/>
            <person name="Pangilinan J."/>
            <person name="Riley R."/>
            <person name="LaButti K."/>
            <person name="Andreopoulos B."/>
            <person name="Lipzen A."/>
            <person name="Chen C."/>
            <person name="Yanf M."/>
            <person name="Daum C."/>
            <person name="Ng V."/>
            <person name="Clum A."/>
            <person name="Steindorff A."/>
            <person name="Ohm R."/>
            <person name="Martin F."/>
            <person name="Silar P."/>
            <person name="Natvig D."/>
            <person name="Lalanne C."/>
            <person name="Gautier V."/>
            <person name="Ament-velasquez S.L."/>
            <person name="Kruys A."/>
            <person name="Hutchinson M.I."/>
            <person name="Powell A.J."/>
            <person name="Barry K."/>
            <person name="Miller A.N."/>
            <person name="Grigoriev I.V."/>
            <person name="Debuchy R."/>
            <person name="Gladieux P."/>
            <person name="Thoren M.H."/>
            <person name="Johannesson H."/>
        </authorList>
    </citation>
    <scope>NUCLEOTIDE SEQUENCE</scope>
    <source>
        <strain evidence="6">SMH3391-2</strain>
    </source>
</reference>
<evidence type="ECO:0000256" key="2">
    <source>
        <dbReference type="ARBA" id="ARBA00006472"/>
    </source>
</evidence>
<dbReference type="SUPFAM" id="SSF55248">
    <property type="entry name" value="PCD-like"/>
    <property type="match status" value="1"/>
</dbReference>
<evidence type="ECO:0000256" key="1">
    <source>
        <dbReference type="ARBA" id="ARBA00001554"/>
    </source>
</evidence>
<evidence type="ECO:0000256" key="5">
    <source>
        <dbReference type="ARBA" id="ARBA00030497"/>
    </source>
</evidence>
<dbReference type="EMBL" id="JAULSR010000001">
    <property type="protein sequence ID" value="KAK0637340.1"/>
    <property type="molecule type" value="Genomic_DNA"/>
</dbReference>
<keyword evidence="4" id="KW-0456">Lyase</keyword>
<name>A0AA40CGG5_9PEZI</name>
<dbReference type="EC" id="4.2.1.96" evidence="3"/>
<comment type="catalytic activity">
    <reaction evidence="1">
        <text>(4aS,6R)-4a-hydroxy-L-erythro-5,6,7,8-tetrahydrobiopterin = (6R)-L-erythro-6,7-dihydrobiopterin + H2O</text>
        <dbReference type="Rhea" id="RHEA:11920"/>
        <dbReference type="ChEBI" id="CHEBI:15377"/>
        <dbReference type="ChEBI" id="CHEBI:15642"/>
        <dbReference type="ChEBI" id="CHEBI:43120"/>
        <dbReference type="EC" id="4.2.1.96"/>
    </reaction>
</comment>
<dbReference type="InterPro" id="IPR036428">
    <property type="entry name" value="PCD_sf"/>
</dbReference>
<keyword evidence="7" id="KW-1185">Reference proteome</keyword>
<organism evidence="6 7">
    <name type="scientific">Bombardia bombarda</name>
    <dbReference type="NCBI Taxonomy" id="252184"/>
    <lineage>
        <taxon>Eukaryota</taxon>
        <taxon>Fungi</taxon>
        <taxon>Dikarya</taxon>
        <taxon>Ascomycota</taxon>
        <taxon>Pezizomycotina</taxon>
        <taxon>Sordariomycetes</taxon>
        <taxon>Sordariomycetidae</taxon>
        <taxon>Sordariales</taxon>
        <taxon>Lasiosphaeriaceae</taxon>
        <taxon>Bombardia</taxon>
    </lineage>
</organism>
<dbReference type="Pfam" id="PF01329">
    <property type="entry name" value="Pterin_4a"/>
    <property type="match status" value="1"/>
</dbReference>
<evidence type="ECO:0000256" key="4">
    <source>
        <dbReference type="ARBA" id="ARBA00023239"/>
    </source>
</evidence>
<sequence length="151" mass="16540">MPQPPKFSSGSEPSAMEAALAPLLSTDGGRWSLSADGHALERTFKFKTFAKTWDFMTAVSLSCKVKNHHPEWSNASLFFSVFNMVFIRWTTHSPKGLSDKDIDLAQICDEIAKDFGEIIEESTATTTCELAGLTDKVVTSAGDCCIPKTEK</sequence>
<proteinExistence type="inferred from homology"/>
<evidence type="ECO:0000313" key="7">
    <source>
        <dbReference type="Proteomes" id="UP001174934"/>
    </source>
</evidence>
<gene>
    <name evidence="6" type="ORF">B0T17DRAFT_485306</name>
</gene>
<protein>
    <recommendedName>
        <fullName evidence="3">4a-hydroxytetrahydrobiopterin dehydratase</fullName>
        <ecNumber evidence="3">4.2.1.96</ecNumber>
    </recommendedName>
    <alternativeName>
        <fullName evidence="5">4-alpha-hydroxy-tetrahydropterin dehydratase</fullName>
    </alternativeName>
</protein>
<evidence type="ECO:0000256" key="3">
    <source>
        <dbReference type="ARBA" id="ARBA00013252"/>
    </source>
</evidence>
<dbReference type="CDD" id="cd00488">
    <property type="entry name" value="PCD_DCoH"/>
    <property type="match status" value="1"/>
</dbReference>
<dbReference type="PANTHER" id="PTHR12599">
    <property type="entry name" value="PTERIN-4-ALPHA-CARBINOLAMINE DEHYDRATASE"/>
    <property type="match status" value="1"/>
</dbReference>
<dbReference type="Proteomes" id="UP001174934">
    <property type="component" value="Unassembled WGS sequence"/>
</dbReference>
<comment type="caution">
    <text evidence="6">The sequence shown here is derived from an EMBL/GenBank/DDBJ whole genome shotgun (WGS) entry which is preliminary data.</text>
</comment>
<dbReference type="PANTHER" id="PTHR12599:SF0">
    <property type="entry name" value="PTERIN-4-ALPHA-CARBINOLAMINE DEHYDRATASE"/>
    <property type="match status" value="1"/>
</dbReference>
<dbReference type="Gene3D" id="3.30.1360.20">
    <property type="entry name" value="Transcriptional coactivator/pterin dehydratase"/>
    <property type="match status" value="1"/>
</dbReference>
<dbReference type="GO" id="GO:0008124">
    <property type="term" value="F:4-alpha-hydroxytetrahydrobiopterin dehydratase activity"/>
    <property type="evidence" value="ECO:0007669"/>
    <property type="project" value="UniProtKB-EC"/>
</dbReference>
<dbReference type="InterPro" id="IPR001533">
    <property type="entry name" value="Pterin_deHydtase"/>
</dbReference>
<dbReference type="GO" id="GO:0006729">
    <property type="term" value="P:tetrahydrobiopterin biosynthetic process"/>
    <property type="evidence" value="ECO:0007669"/>
    <property type="project" value="InterPro"/>
</dbReference>
<evidence type="ECO:0000313" key="6">
    <source>
        <dbReference type="EMBL" id="KAK0637340.1"/>
    </source>
</evidence>
<dbReference type="AlphaFoldDB" id="A0AA40CGG5"/>